<accession>A0A4P9WMS0</accession>
<dbReference type="Proteomes" id="UP000269721">
    <property type="component" value="Unassembled WGS sequence"/>
</dbReference>
<dbReference type="EMBL" id="KZ994420">
    <property type="protein sequence ID" value="RKO92978.1"/>
    <property type="molecule type" value="Genomic_DNA"/>
</dbReference>
<organism evidence="1 2">
    <name type="scientific">Blyttiomyces helicus</name>
    <dbReference type="NCBI Taxonomy" id="388810"/>
    <lineage>
        <taxon>Eukaryota</taxon>
        <taxon>Fungi</taxon>
        <taxon>Fungi incertae sedis</taxon>
        <taxon>Chytridiomycota</taxon>
        <taxon>Chytridiomycota incertae sedis</taxon>
        <taxon>Chytridiomycetes</taxon>
        <taxon>Chytridiomycetes incertae sedis</taxon>
        <taxon>Blyttiomyces</taxon>
    </lineage>
</organism>
<evidence type="ECO:0000313" key="2">
    <source>
        <dbReference type="Proteomes" id="UP000269721"/>
    </source>
</evidence>
<evidence type="ECO:0000313" key="1">
    <source>
        <dbReference type="EMBL" id="RKO92978.1"/>
    </source>
</evidence>
<reference evidence="2" key="1">
    <citation type="journal article" date="2018" name="Nat. Microbiol.">
        <title>Leveraging single-cell genomics to expand the fungal tree of life.</title>
        <authorList>
            <person name="Ahrendt S.R."/>
            <person name="Quandt C.A."/>
            <person name="Ciobanu D."/>
            <person name="Clum A."/>
            <person name="Salamov A."/>
            <person name="Andreopoulos B."/>
            <person name="Cheng J.F."/>
            <person name="Woyke T."/>
            <person name="Pelin A."/>
            <person name="Henrissat B."/>
            <person name="Reynolds N.K."/>
            <person name="Benny G.L."/>
            <person name="Smith M.E."/>
            <person name="James T.Y."/>
            <person name="Grigoriev I.V."/>
        </authorList>
    </citation>
    <scope>NUCLEOTIDE SEQUENCE [LARGE SCALE GENOMIC DNA]</scope>
</reference>
<proteinExistence type="predicted"/>
<name>A0A4P9WMS0_9FUNG</name>
<keyword evidence="2" id="KW-1185">Reference proteome</keyword>
<protein>
    <submittedName>
        <fullName evidence="1">Uncharacterized protein</fullName>
    </submittedName>
</protein>
<sequence>MSCTIDHSALPSPIGLVRTLSNTVSYIYASARVNSSSPLPATAVSSRSCQLPQLMQENFGKWIVGKEEDAPWLVPIAYATVASALQVAWDHGTAGSQNAFRVWIGTRRGHVIELMGGKVAWSVDVGATVREIALARIDNEDFVCLVRCEGRKWACIRAGSILKEWLDVDTILVVDIPSFTWNRIVVVRCASSDTVPDASGSHSGQLVWDVFPPPRVEDLDSDAAPSIRSHLATVSMSLANRIHDAHAQIRQAQSTISIKTGVLQAHRTYVRTLARACLTDPFLVIPDAAAGTVVYDSMVNVIGTERELESDAPTEATGGEDDDVLVERSEWRGAGSTEGIVRVCVKNQGRIEGDRGAALEAGDESDIADVEERWMEVGRIALSRDGDPNLISSATLLATSSNSAATTAPLRALVIELLHCLSDEDEFLSLPPPPRPSSLRDTLLDLRLRGVGGLTG</sequence>
<dbReference type="AlphaFoldDB" id="A0A4P9WMS0"/>
<gene>
    <name evidence="1" type="ORF">BDK51DRAFT_34487</name>
</gene>